<protein>
    <submittedName>
        <fullName evidence="11">Germination protein GerLC</fullName>
    </submittedName>
</protein>
<evidence type="ECO:0000256" key="4">
    <source>
        <dbReference type="ARBA" id="ARBA00022729"/>
    </source>
</evidence>
<comment type="caution">
    <text evidence="11">The sequence shown here is derived from an EMBL/GenBank/DDBJ whole genome shotgun (WGS) entry which is preliminary data.</text>
</comment>
<dbReference type="InterPro" id="IPR057336">
    <property type="entry name" value="GerAC_N"/>
</dbReference>
<evidence type="ECO:0000256" key="3">
    <source>
        <dbReference type="ARBA" id="ARBA00022544"/>
    </source>
</evidence>
<reference evidence="11 12" key="1">
    <citation type="submission" date="2019-06" db="EMBL/GenBank/DDBJ databases">
        <title>Whole genome shotgun sequence of Brevibacillus parabrevis NBRC 12334.</title>
        <authorList>
            <person name="Hosoyama A."/>
            <person name="Uohara A."/>
            <person name="Ohji S."/>
            <person name="Ichikawa N."/>
        </authorList>
    </citation>
    <scope>NUCLEOTIDE SEQUENCE [LARGE SCALE GENOMIC DNA]</scope>
    <source>
        <strain evidence="11 12">NBRC 12334</strain>
    </source>
</reference>
<dbReference type="Proteomes" id="UP000316882">
    <property type="component" value="Unassembled WGS sequence"/>
</dbReference>
<dbReference type="PANTHER" id="PTHR35789">
    <property type="entry name" value="SPORE GERMINATION PROTEIN B3"/>
    <property type="match status" value="1"/>
</dbReference>
<comment type="similarity">
    <text evidence="2">Belongs to the GerABKC lipoprotein family.</text>
</comment>
<dbReference type="InterPro" id="IPR038501">
    <property type="entry name" value="Spore_GerAC_C_sf"/>
</dbReference>
<comment type="subcellular location">
    <subcellularLocation>
        <location evidence="1">Membrane</location>
        <topology evidence="1">Lipid-anchor</topology>
    </subcellularLocation>
</comment>
<feature type="signal peptide" evidence="8">
    <location>
        <begin position="1"/>
        <end position="21"/>
    </location>
</feature>
<dbReference type="Gene3D" id="3.30.300.210">
    <property type="entry name" value="Nutrient germinant receptor protein C, domain 3"/>
    <property type="match status" value="1"/>
</dbReference>
<keyword evidence="7" id="KW-0449">Lipoprotein</keyword>
<dbReference type="Pfam" id="PF05504">
    <property type="entry name" value="Spore_GerAC"/>
    <property type="match status" value="1"/>
</dbReference>
<keyword evidence="12" id="KW-1185">Reference proteome</keyword>
<name>A0A4Y3PMK8_BREPA</name>
<evidence type="ECO:0000256" key="7">
    <source>
        <dbReference type="ARBA" id="ARBA00023288"/>
    </source>
</evidence>
<dbReference type="GO" id="GO:0009847">
    <property type="term" value="P:spore germination"/>
    <property type="evidence" value="ECO:0007669"/>
    <property type="project" value="InterPro"/>
</dbReference>
<evidence type="ECO:0000256" key="5">
    <source>
        <dbReference type="ARBA" id="ARBA00023136"/>
    </source>
</evidence>
<evidence type="ECO:0000256" key="2">
    <source>
        <dbReference type="ARBA" id="ARBA00007886"/>
    </source>
</evidence>
<dbReference type="PANTHER" id="PTHR35789:SF1">
    <property type="entry name" value="SPORE GERMINATION PROTEIN B3"/>
    <property type="match status" value="1"/>
</dbReference>
<organism evidence="11 12">
    <name type="scientific">Brevibacillus parabrevis</name>
    <dbReference type="NCBI Taxonomy" id="54914"/>
    <lineage>
        <taxon>Bacteria</taxon>
        <taxon>Bacillati</taxon>
        <taxon>Bacillota</taxon>
        <taxon>Bacilli</taxon>
        <taxon>Bacillales</taxon>
        <taxon>Paenibacillaceae</taxon>
        <taxon>Brevibacillus</taxon>
    </lineage>
</organism>
<dbReference type="InterPro" id="IPR046953">
    <property type="entry name" value="Spore_GerAC-like_C"/>
</dbReference>
<evidence type="ECO:0000259" key="10">
    <source>
        <dbReference type="Pfam" id="PF25198"/>
    </source>
</evidence>
<keyword evidence="5" id="KW-0472">Membrane</keyword>
<evidence type="ECO:0000256" key="1">
    <source>
        <dbReference type="ARBA" id="ARBA00004635"/>
    </source>
</evidence>
<dbReference type="PROSITE" id="PS51257">
    <property type="entry name" value="PROKAR_LIPOPROTEIN"/>
    <property type="match status" value="1"/>
</dbReference>
<dbReference type="RefSeq" id="WP_122964492.1">
    <property type="nucleotide sequence ID" value="NZ_BJMH01000024.1"/>
</dbReference>
<proteinExistence type="inferred from homology"/>
<gene>
    <name evidence="11" type="ORF">BPA01_41640</name>
</gene>
<dbReference type="Pfam" id="PF25198">
    <property type="entry name" value="Spore_GerAC_N"/>
    <property type="match status" value="1"/>
</dbReference>
<feature type="chain" id="PRO_5038773210" evidence="8">
    <location>
        <begin position="22"/>
        <end position="373"/>
    </location>
</feature>
<dbReference type="GO" id="GO:0016020">
    <property type="term" value="C:membrane"/>
    <property type="evidence" value="ECO:0007669"/>
    <property type="project" value="UniProtKB-SubCell"/>
</dbReference>
<feature type="domain" description="Spore germination protein N-terminal" evidence="10">
    <location>
        <begin position="29"/>
        <end position="190"/>
    </location>
</feature>
<dbReference type="InterPro" id="IPR008844">
    <property type="entry name" value="Spore_GerAC-like"/>
</dbReference>
<dbReference type="STRING" id="54914.AV540_07310"/>
<keyword evidence="4 8" id="KW-0732">Signal</keyword>
<evidence type="ECO:0000313" key="11">
    <source>
        <dbReference type="EMBL" id="GEB34584.1"/>
    </source>
</evidence>
<dbReference type="GeneID" id="87611500"/>
<accession>A0A4Y3PMK8</accession>
<keyword evidence="6" id="KW-0564">Palmitate</keyword>
<evidence type="ECO:0000256" key="8">
    <source>
        <dbReference type="SAM" id="SignalP"/>
    </source>
</evidence>
<feature type="domain" description="Spore germination GerAC-like C-terminal" evidence="9">
    <location>
        <begin position="201"/>
        <end position="370"/>
    </location>
</feature>
<evidence type="ECO:0000313" key="12">
    <source>
        <dbReference type="Proteomes" id="UP000316882"/>
    </source>
</evidence>
<evidence type="ECO:0000256" key="6">
    <source>
        <dbReference type="ARBA" id="ARBA00023139"/>
    </source>
</evidence>
<sequence length="373" mass="42133">MRWSSWLFLIALLSCTLAGCAAEYERPALEDMAMIGVMGFDYVDDTQMKVLVSIPVPAKGKETTQIYATQASMTSEAMLALAPKVERTITLSQLRVILFSEELARKSGIGKVVLDLYRNPIVGENVFIAIVKGKVEDVIRGKYKNKPEINTYLNDLLRPRVETAFSSFSTIHDFVFMMTSNIGDPNLPYLVKQDGSIEIAQVALLRKDKMIGLYSQREGKLVQCLLGRKRLPRVKFGFGGPDAAEENADMEEIIFDFVWSKSKVRSNGNTKKPVIHIDLELRGVVVGYDGKKNLDKRPQITKLVKQMEKRIQSETKTMLKNYQKWGVDPAGLEESLRQKYHGKWTREKGLALYKKADLNIKVKLDILGYGTIK</sequence>
<evidence type="ECO:0000259" key="9">
    <source>
        <dbReference type="Pfam" id="PF05504"/>
    </source>
</evidence>
<keyword evidence="3" id="KW-0309">Germination</keyword>
<dbReference type="EMBL" id="BJMH01000024">
    <property type="protein sequence ID" value="GEB34584.1"/>
    <property type="molecule type" value="Genomic_DNA"/>
</dbReference>
<dbReference type="NCBIfam" id="TIGR02887">
    <property type="entry name" value="spore_ger_x_C"/>
    <property type="match status" value="1"/>
</dbReference>
<dbReference type="AlphaFoldDB" id="A0A4Y3PMK8"/>